<dbReference type="PROSITE" id="PS51084">
    <property type="entry name" value="HIT_2"/>
    <property type="match status" value="1"/>
</dbReference>
<dbReference type="PANTHER" id="PTHR42997:SF1">
    <property type="entry name" value="AP-4-A PHOSPHORYLASE"/>
    <property type="match status" value="1"/>
</dbReference>
<organism evidence="2">
    <name type="scientific">marine sediment metagenome</name>
    <dbReference type="NCBI Taxonomy" id="412755"/>
    <lineage>
        <taxon>unclassified sequences</taxon>
        <taxon>metagenomes</taxon>
        <taxon>ecological metagenomes</taxon>
    </lineage>
</organism>
<evidence type="ECO:0000313" key="2">
    <source>
        <dbReference type="EMBL" id="GAH71963.1"/>
    </source>
</evidence>
<sequence>LDEEGGKELFTTIALGVKILKTSLKPDGFNLGMNLGRVAGAGIEDHLHIHIVPRWNGDTNFMPVLADTKILSVSLDEVFRLLRKTLDNLL</sequence>
<dbReference type="InterPro" id="IPR052908">
    <property type="entry name" value="AP-4-A_phosphorylase"/>
</dbReference>
<comment type="caution">
    <text evidence="2">The sequence shown here is derived from an EMBL/GenBank/DDBJ whole genome shotgun (WGS) entry which is preliminary data.</text>
</comment>
<dbReference type="SUPFAM" id="SSF54197">
    <property type="entry name" value="HIT-like"/>
    <property type="match status" value="1"/>
</dbReference>
<dbReference type="GO" id="GO:0003824">
    <property type="term" value="F:catalytic activity"/>
    <property type="evidence" value="ECO:0007669"/>
    <property type="project" value="InterPro"/>
</dbReference>
<dbReference type="PANTHER" id="PTHR42997">
    <property type="entry name" value="HIT FAMILY HYDROLASE"/>
    <property type="match status" value="1"/>
</dbReference>
<dbReference type="Pfam" id="PF01230">
    <property type="entry name" value="HIT"/>
    <property type="match status" value="1"/>
</dbReference>
<dbReference type="InterPro" id="IPR011146">
    <property type="entry name" value="HIT-like"/>
</dbReference>
<dbReference type="EMBL" id="BARU01033836">
    <property type="protein sequence ID" value="GAH71963.1"/>
    <property type="molecule type" value="Genomic_DNA"/>
</dbReference>
<gene>
    <name evidence="2" type="ORF">S03H2_53175</name>
</gene>
<reference evidence="2" key="1">
    <citation type="journal article" date="2014" name="Front. Microbiol.">
        <title>High frequency of phylogenetically diverse reductive dehalogenase-homologous genes in deep subseafloor sedimentary metagenomes.</title>
        <authorList>
            <person name="Kawai M."/>
            <person name="Futagami T."/>
            <person name="Toyoda A."/>
            <person name="Takaki Y."/>
            <person name="Nishi S."/>
            <person name="Hori S."/>
            <person name="Arai W."/>
            <person name="Tsubouchi T."/>
            <person name="Morono Y."/>
            <person name="Uchiyama I."/>
            <person name="Ito T."/>
            <person name="Fujiyama A."/>
            <person name="Inagaki F."/>
            <person name="Takami H."/>
        </authorList>
    </citation>
    <scope>NUCLEOTIDE SEQUENCE</scope>
    <source>
        <strain evidence="2">Expedition CK06-06</strain>
    </source>
</reference>
<dbReference type="Gene3D" id="3.30.428.10">
    <property type="entry name" value="HIT-like"/>
    <property type="match status" value="1"/>
</dbReference>
<dbReference type="InterPro" id="IPR036265">
    <property type="entry name" value="HIT-like_sf"/>
</dbReference>
<feature type="non-terminal residue" evidence="2">
    <location>
        <position position="1"/>
    </location>
</feature>
<feature type="domain" description="HIT" evidence="1">
    <location>
        <begin position="1"/>
        <end position="61"/>
    </location>
</feature>
<name>X1JQA8_9ZZZZ</name>
<evidence type="ECO:0000259" key="1">
    <source>
        <dbReference type="PROSITE" id="PS51084"/>
    </source>
</evidence>
<proteinExistence type="predicted"/>
<protein>
    <recommendedName>
        <fullName evidence="1">HIT domain-containing protein</fullName>
    </recommendedName>
</protein>
<accession>X1JQA8</accession>
<dbReference type="AlphaFoldDB" id="X1JQA8"/>